<feature type="domain" description="ABC3 transporter permease C-terminal" evidence="8">
    <location>
        <begin position="688"/>
        <end position="801"/>
    </location>
</feature>
<dbReference type="InterPro" id="IPR017800">
    <property type="entry name" value="ADOP"/>
</dbReference>
<comment type="similarity">
    <text evidence="6">Belongs to the ABC-4 integral membrane protein family.</text>
</comment>
<evidence type="ECO:0000256" key="1">
    <source>
        <dbReference type="ARBA" id="ARBA00004651"/>
    </source>
</evidence>
<evidence type="ECO:0000313" key="10">
    <source>
        <dbReference type="EMBL" id="TCS99688.1"/>
    </source>
</evidence>
<comment type="subcellular location">
    <subcellularLocation>
        <location evidence="1">Cell membrane</location>
        <topology evidence="1">Multi-pass membrane protein</topology>
    </subcellularLocation>
</comment>
<name>A0A4R3LJM5_9GAMM</name>
<feature type="transmembrane region" description="Helical" evidence="7">
    <location>
        <begin position="416"/>
        <end position="439"/>
    </location>
</feature>
<evidence type="ECO:0000256" key="7">
    <source>
        <dbReference type="SAM" id="Phobius"/>
    </source>
</evidence>
<dbReference type="InterPro" id="IPR025857">
    <property type="entry name" value="MacB_PCD"/>
</dbReference>
<feature type="domain" description="MacB-like periplasmic core" evidence="9">
    <location>
        <begin position="415"/>
        <end position="642"/>
    </location>
</feature>
<keyword evidence="3 7" id="KW-0812">Transmembrane</keyword>
<evidence type="ECO:0000256" key="5">
    <source>
        <dbReference type="ARBA" id="ARBA00023136"/>
    </source>
</evidence>
<dbReference type="RefSeq" id="WP_164483883.1">
    <property type="nucleotide sequence ID" value="NZ_JBHLWF010000028.1"/>
</dbReference>
<evidence type="ECO:0000313" key="11">
    <source>
        <dbReference type="Proteomes" id="UP000294599"/>
    </source>
</evidence>
<proteinExistence type="inferred from homology"/>
<dbReference type="Pfam" id="PF12704">
    <property type="entry name" value="MacB_PCD"/>
    <property type="match status" value="2"/>
</dbReference>
<reference evidence="10 11" key="1">
    <citation type="submission" date="2019-03" db="EMBL/GenBank/DDBJ databases">
        <title>Genomic Encyclopedia of Type Strains, Phase IV (KMG-IV): sequencing the most valuable type-strain genomes for metagenomic binning, comparative biology and taxonomic classification.</title>
        <authorList>
            <person name="Goeker M."/>
        </authorList>
    </citation>
    <scope>NUCLEOTIDE SEQUENCE [LARGE SCALE GENOMIC DNA]</scope>
    <source>
        <strain evidence="10 11">DSM 21944</strain>
    </source>
</reference>
<evidence type="ECO:0000256" key="6">
    <source>
        <dbReference type="ARBA" id="ARBA00038076"/>
    </source>
</evidence>
<keyword evidence="5 7" id="KW-0472">Membrane</keyword>
<accession>A0A4R3LJM5</accession>
<feature type="transmembrane region" description="Helical" evidence="7">
    <location>
        <begin position="21"/>
        <end position="43"/>
    </location>
</feature>
<feature type="transmembrane region" description="Helical" evidence="7">
    <location>
        <begin position="683"/>
        <end position="708"/>
    </location>
</feature>
<feature type="transmembrane region" description="Helical" evidence="7">
    <location>
        <begin position="366"/>
        <end position="386"/>
    </location>
</feature>
<dbReference type="PANTHER" id="PTHR30572">
    <property type="entry name" value="MEMBRANE COMPONENT OF TRANSPORTER-RELATED"/>
    <property type="match status" value="1"/>
</dbReference>
<evidence type="ECO:0000256" key="2">
    <source>
        <dbReference type="ARBA" id="ARBA00022475"/>
    </source>
</evidence>
<evidence type="ECO:0000259" key="9">
    <source>
        <dbReference type="Pfam" id="PF12704"/>
    </source>
</evidence>
<protein>
    <submittedName>
        <fullName evidence="10">Putative permease</fullName>
    </submittedName>
</protein>
<feature type="transmembrane region" description="Helical" evidence="7">
    <location>
        <begin position="268"/>
        <end position="288"/>
    </location>
</feature>
<gene>
    <name evidence="10" type="ORF">EDC25_105122</name>
</gene>
<feature type="transmembrane region" description="Helical" evidence="7">
    <location>
        <begin position="773"/>
        <end position="798"/>
    </location>
</feature>
<evidence type="ECO:0000256" key="3">
    <source>
        <dbReference type="ARBA" id="ARBA00022692"/>
    </source>
</evidence>
<sequence length="808" mass="83972">MDSVITEFRQAWRALLRRPAFLLLASATLALGIAACVTVFALVDRVLLRPLPYPQPGQLHAMGLVQQDGWTTITPREYQAVGELQGVAGVGIGSMNTFPVNLAEASHPEMVQAIAVDRGLLDTLAVPMALGRNFSVEEDTPAGPRAVIISHGLWQRRFNGAPDVIGRDLRVEGMATPIVGVLPSSFRYTAPVDIVSPLALPAASRDDGRNFLAIARLADGAVAAELSAQFDGRIKALYAGSGHADAYRQSVFGMRALSGALSSQSRPVLLLFLASALCVLLLAALNLANLMLMRALSRSHVAVVRSALGATNARLALPMLAEGMLVGTLGAVAGLAGAVLGLHVVGSLIPASWFAGVDLALDGTPVAFAMLAGMVGAVLAAMLGVWRGRSSSAPRELVAGGRSGLSRGSGRLSRGLVIAQVAMATVLLVGAGLFTRALLTSTRVDLGFRGEGVAGLEIAPVRAMYPDAAAVKLMGREVVEALQRMPGVQSATMGSNLPIGMPLNYPVQVPGQDMVSVEFRAVDAHFFDTFAIPLLAGRGFDSRDHESGEPVMLVNEAFARAHLGADAVGQEGVLDRSVRMPVGDALRTLRIVGVVGDTRQHGPEHAPPAMVYLPYAQLPDDLVQLLREFMPLRFAVRLSGDVQAQLPAIAAAVASAAPGQPVANLAPVSTLVRASTDGTRMSMLVIGSFASLSLALSVVGLYAVVAVAAAQRRREFGVRSALGSSRGRLFRLVLGDGLRQVATGLSVGLVVAIALSKGLGSLLAGMAAMDPLVWAVVCAVLVIVALAACLVPALRAAATPPATALRSE</sequence>
<keyword evidence="4 7" id="KW-1133">Transmembrane helix</keyword>
<dbReference type="Proteomes" id="UP000294599">
    <property type="component" value="Unassembled WGS sequence"/>
</dbReference>
<evidence type="ECO:0000259" key="8">
    <source>
        <dbReference type="Pfam" id="PF02687"/>
    </source>
</evidence>
<evidence type="ECO:0000256" key="4">
    <source>
        <dbReference type="ARBA" id="ARBA00022989"/>
    </source>
</evidence>
<dbReference type="PANTHER" id="PTHR30572:SF4">
    <property type="entry name" value="ABC TRANSPORTER PERMEASE YTRF"/>
    <property type="match status" value="1"/>
</dbReference>
<comment type="caution">
    <text evidence="10">The sequence shown here is derived from an EMBL/GenBank/DDBJ whole genome shotgun (WGS) entry which is preliminary data.</text>
</comment>
<dbReference type="InterPro" id="IPR050250">
    <property type="entry name" value="Macrolide_Exporter_MacB"/>
</dbReference>
<dbReference type="InterPro" id="IPR003838">
    <property type="entry name" value="ABC3_permease_C"/>
</dbReference>
<organism evidence="10 11">
    <name type="scientific">Pseudofulvimonas gallinarii</name>
    <dbReference type="NCBI Taxonomy" id="634155"/>
    <lineage>
        <taxon>Bacteria</taxon>
        <taxon>Pseudomonadati</taxon>
        <taxon>Pseudomonadota</taxon>
        <taxon>Gammaproteobacteria</taxon>
        <taxon>Lysobacterales</taxon>
        <taxon>Rhodanobacteraceae</taxon>
        <taxon>Pseudofulvimonas</taxon>
    </lineage>
</organism>
<feature type="domain" description="ABC3 transporter permease C-terminal" evidence="8">
    <location>
        <begin position="276"/>
        <end position="389"/>
    </location>
</feature>
<feature type="transmembrane region" description="Helical" evidence="7">
    <location>
        <begin position="324"/>
        <end position="346"/>
    </location>
</feature>
<dbReference type="AlphaFoldDB" id="A0A4R3LJM5"/>
<dbReference type="NCBIfam" id="TIGR03434">
    <property type="entry name" value="ADOP"/>
    <property type="match status" value="1"/>
</dbReference>
<dbReference type="GO" id="GO:0005886">
    <property type="term" value="C:plasma membrane"/>
    <property type="evidence" value="ECO:0007669"/>
    <property type="project" value="UniProtKB-SubCell"/>
</dbReference>
<keyword evidence="11" id="KW-1185">Reference proteome</keyword>
<feature type="domain" description="MacB-like periplasmic core" evidence="9">
    <location>
        <begin position="23"/>
        <end position="230"/>
    </location>
</feature>
<dbReference type="GO" id="GO:0022857">
    <property type="term" value="F:transmembrane transporter activity"/>
    <property type="evidence" value="ECO:0007669"/>
    <property type="project" value="TreeGrafter"/>
</dbReference>
<dbReference type="EMBL" id="SMAF01000005">
    <property type="protein sequence ID" value="TCS99688.1"/>
    <property type="molecule type" value="Genomic_DNA"/>
</dbReference>
<keyword evidence="2" id="KW-1003">Cell membrane</keyword>
<dbReference type="Pfam" id="PF02687">
    <property type="entry name" value="FtsX"/>
    <property type="match status" value="2"/>
</dbReference>